<reference evidence="8" key="2">
    <citation type="submission" date="2018-05" db="EMBL/GenBank/DDBJ databases">
        <title>OmerRS3 (Oryza meridionalis Reference Sequence Version 3).</title>
        <authorList>
            <person name="Zhang J."/>
            <person name="Kudrna D."/>
            <person name="Lee S."/>
            <person name="Talag J."/>
            <person name="Welchert J."/>
            <person name="Wing R.A."/>
        </authorList>
    </citation>
    <scope>NUCLEOTIDE SEQUENCE [LARGE SCALE GENOMIC DNA]</scope>
    <source>
        <strain evidence="8">cv. OR44</strain>
    </source>
</reference>
<proteinExistence type="predicted"/>
<keyword evidence="5" id="KW-0560">Oxidoreductase</keyword>
<evidence type="ECO:0000256" key="4">
    <source>
        <dbReference type="ARBA" id="ARBA00022989"/>
    </source>
</evidence>
<dbReference type="PANTHER" id="PTHR21266">
    <property type="entry name" value="IRON-SULFUR DOMAIN CONTAINING PROTEIN"/>
    <property type="match status" value="1"/>
</dbReference>
<evidence type="ECO:0000256" key="1">
    <source>
        <dbReference type="ARBA" id="ARBA00004370"/>
    </source>
</evidence>
<evidence type="ECO:0000256" key="2">
    <source>
        <dbReference type="ARBA" id="ARBA00022692"/>
    </source>
</evidence>
<keyword evidence="9" id="KW-1185">Reference proteome</keyword>
<evidence type="ECO:0000313" key="8">
    <source>
        <dbReference type="EnsemblPlants" id="OMERI03G35210.5"/>
    </source>
</evidence>
<sequence length="288" mass="32418">MFHLLFTVEFDQECGVPIKMKIEDANIDGFRSKEDDDGGLPVDQGKRSKEKKKLEVKVTFLCVPVAPGKSRVIWAFSLTVVSWLDKMMPRWLYHIRTNSILDSDTYLLHIEVTCLSLLLKLNNSSCHLLCSPQPEKSFSRSAISPRLALITGTQVCYVPTSSDNFVITFRNWFRKYCGHQVGWLTPNVNQLPPATTRVEILERYWSHVKQCTSCRAALKGMRALEITLQVASVAVVGFLAAGKETAVTSGVQRAAVMAAAVLCFAASRWLANFIEKTFYFQDYVHADK</sequence>
<dbReference type="Proteomes" id="UP000008021">
    <property type="component" value="Chromosome 3"/>
</dbReference>
<dbReference type="EnsemblPlants" id="OMERI03G35210.5">
    <property type="protein sequence ID" value="OMERI03G35210.5"/>
    <property type="gene ID" value="OMERI03G35210"/>
</dbReference>
<dbReference type="InterPro" id="IPR050584">
    <property type="entry name" value="Cholesterol_7-desaturase"/>
</dbReference>
<evidence type="ECO:0000256" key="5">
    <source>
        <dbReference type="ARBA" id="ARBA00023002"/>
    </source>
</evidence>
<reference evidence="8" key="1">
    <citation type="submission" date="2015-04" db="UniProtKB">
        <authorList>
            <consortium name="EnsemblPlants"/>
        </authorList>
    </citation>
    <scope>IDENTIFICATION</scope>
</reference>
<comment type="subcellular location">
    <subcellularLocation>
        <location evidence="1">Membrane</location>
    </subcellularLocation>
</comment>
<dbReference type="InterPro" id="IPR013626">
    <property type="entry name" value="PaO"/>
</dbReference>
<feature type="domain" description="Pheophorbide a oxygenase" evidence="7">
    <location>
        <begin position="49"/>
        <end position="111"/>
    </location>
</feature>
<keyword evidence="3" id="KW-0809">Transit peptide</keyword>
<dbReference type="AlphaFoldDB" id="A0A0E0D8J1"/>
<protein>
    <recommendedName>
        <fullName evidence="7">Pheophorbide a oxygenase domain-containing protein</fullName>
    </recommendedName>
</protein>
<dbReference type="GO" id="GO:0016020">
    <property type="term" value="C:membrane"/>
    <property type="evidence" value="ECO:0007669"/>
    <property type="project" value="UniProtKB-SubCell"/>
</dbReference>
<accession>A0A0E0D8J1</accession>
<dbReference type="Gramene" id="OMERI03G35210.5">
    <property type="protein sequence ID" value="OMERI03G35210.5"/>
    <property type="gene ID" value="OMERI03G35210"/>
</dbReference>
<evidence type="ECO:0000259" key="7">
    <source>
        <dbReference type="Pfam" id="PF08417"/>
    </source>
</evidence>
<dbReference type="HOGENOM" id="CLU_003927_3_0_1"/>
<dbReference type="GO" id="GO:0010277">
    <property type="term" value="F:chlorophyllide a oxygenase activity"/>
    <property type="evidence" value="ECO:0007669"/>
    <property type="project" value="InterPro"/>
</dbReference>
<dbReference type="PANTHER" id="PTHR21266:SF32">
    <property type="entry name" value="CHOLESTEROL 7-DESATURASE NVD"/>
    <property type="match status" value="1"/>
</dbReference>
<keyword evidence="2" id="KW-0812">Transmembrane</keyword>
<dbReference type="GO" id="GO:0005737">
    <property type="term" value="C:cytoplasm"/>
    <property type="evidence" value="ECO:0007669"/>
    <property type="project" value="TreeGrafter"/>
</dbReference>
<organism evidence="8">
    <name type="scientific">Oryza meridionalis</name>
    <dbReference type="NCBI Taxonomy" id="40149"/>
    <lineage>
        <taxon>Eukaryota</taxon>
        <taxon>Viridiplantae</taxon>
        <taxon>Streptophyta</taxon>
        <taxon>Embryophyta</taxon>
        <taxon>Tracheophyta</taxon>
        <taxon>Spermatophyta</taxon>
        <taxon>Magnoliopsida</taxon>
        <taxon>Liliopsida</taxon>
        <taxon>Poales</taxon>
        <taxon>Poaceae</taxon>
        <taxon>BOP clade</taxon>
        <taxon>Oryzoideae</taxon>
        <taxon>Oryzeae</taxon>
        <taxon>Oryzinae</taxon>
        <taxon>Oryza</taxon>
    </lineage>
</organism>
<dbReference type="Pfam" id="PF08417">
    <property type="entry name" value="PaO"/>
    <property type="match status" value="1"/>
</dbReference>
<evidence type="ECO:0000313" key="9">
    <source>
        <dbReference type="Proteomes" id="UP000008021"/>
    </source>
</evidence>
<keyword evidence="4" id="KW-1133">Transmembrane helix</keyword>
<name>A0A0E0D8J1_9ORYZ</name>
<evidence type="ECO:0000256" key="6">
    <source>
        <dbReference type="ARBA" id="ARBA00023136"/>
    </source>
</evidence>
<evidence type="ECO:0000256" key="3">
    <source>
        <dbReference type="ARBA" id="ARBA00022946"/>
    </source>
</evidence>
<keyword evidence="6" id="KW-0472">Membrane</keyword>